<evidence type="ECO:0000313" key="2">
    <source>
        <dbReference type="EMBL" id="RXH56422.1"/>
    </source>
</evidence>
<name>A0A4Q0T0Z6_9BACT</name>
<reference evidence="3" key="2">
    <citation type="submission" date="2019-02" db="EMBL/GenBank/DDBJ databases">
        <title>Granulicella sibirica sp. nov., a psychrotolerant acidobacterium isolated from an organic soil layer in forested tundra, West Siberia.</title>
        <authorList>
            <person name="Oshkin I.Y."/>
            <person name="Kulichevskaya I.S."/>
            <person name="Rijpstra W.I.C."/>
            <person name="Sinninghe Damste J.S."/>
            <person name="Rakitin A.L."/>
            <person name="Ravin N.V."/>
            <person name="Dedysh S.N."/>
        </authorList>
    </citation>
    <scope>NUCLEOTIDE SEQUENCE [LARGE SCALE GENOMIC DNA]</scope>
    <source>
        <strain evidence="3">AF10</strain>
    </source>
</reference>
<keyword evidence="1" id="KW-1133">Transmembrane helix</keyword>
<gene>
    <name evidence="2" type="ORF">GRAN_3279</name>
</gene>
<protein>
    <submittedName>
        <fullName evidence="2">Uncharacterized protein</fullName>
    </submittedName>
</protein>
<dbReference type="RefSeq" id="WP_128913883.1">
    <property type="nucleotide sequence ID" value="NZ_RDSM01000002.1"/>
</dbReference>
<keyword evidence="1" id="KW-0472">Membrane</keyword>
<dbReference type="AlphaFoldDB" id="A0A4Q0T0Z6"/>
<dbReference type="Proteomes" id="UP000289437">
    <property type="component" value="Unassembled WGS sequence"/>
</dbReference>
<dbReference type="EMBL" id="RDSM01000002">
    <property type="protein sequence ID" value="RXH56422.1"/>
    <property type="molecule type" value="Genomic_DNA"/>
</dbReference>
<keyword evidence="1" id="KW-0812">Transmembrane</keyword>
<feature type="transmembrane region" description="Helical" evidence="1">
    <location>
        <begin position="9"/>
        <end position="32"/>
    </location>
</feature>
<reference evidence="2 3" key="1">
    <citation type="submission" date="2018-11" db="EMBL/GenBank/DDBJ databases">
        <authorList>
            <person name="Mardanov A.V."/>
            <person name="Ravin N.V."/>
            <person name="Dedysh S.N."/>
        </authorList>
    </citation>
    <scope>NUCLEOTIDE SEQUENCE [LARGE SCALE GENOMIC DNA]</scope>
    <source>
        <strain evidence="2 3">AF10</strain>
    </source>
</reference>
<comment type="caution">
    <text evidence="2">The sequence shown here is derived from an EMBL/GenBank/DDBJ whole genome shotgun (WGS) entry which is preliminary data.</text>
</comment>
<proteinExistence type="predicted"/>
<sequence>MPLRSDTRILLRTGLWIFGTGVVSAALMLFAFGGVTRQGPHTNPGWLCLMVAMGCLPTGTLTLALAALKFVGDRHRED</sequence>
<dbReference type="OrthoDB" id="122126at2"/>
<accession>A0A4Q0T0Z6</accession>
<evidence type="ECO:0000256" key="1">
    <source>
        <dbReference type="SAM" id="Phobius"/>
    </source>
</evidence>
<feature type="transmembrane region" description="Helical" evidence="1">
    <location>
        <begin position="44"/>
        <end position="68"/>
    </location>
</feature>
<keyword evidence="3" id="KW-1185">Reference proteome</keyword>
<organism evidence="2 3">
    <name type="scientific">Granulicella sibirica</name>
    <dbReference type="NCBI Taxonomy" id="2479048"/>
    <lineage>
        <taxon>Bacteria</taxon>
        <taxon>Pseudomonadati</taxon>
        <taxon>Acidobacteriota</taxon>
        <taxon>Terriglobia</taxon>
        <taxon>Terriglobales</taxon>
        <taxon>Acidobacteriaceae</taxon>
        <taxon>Granulicella</taxon>
    </lineage>
</organism>
<evidence type="ECO:0000313" key="3">
    <source>
        <dbReference type="Proteomes" id="UP000289437"/>
    </source>
</evidence>